<dbReference type="VEuPathDB" id="MicrosporidiaDB:CWI37_0671p0020"/>
<evidence type="ECO:0000313" key="2">
    <source>
        <dbReference type="Proteomes" id="UP000292362"/>
    </source>
</evidence>
<gene>
    <name evidence="1" type="ORF">CWI37_0671p0020</name>
</gene>
<organism evidence="1 2">
    <name type="scientific">Hamiltosporidium tvaerminnensis</name>
    <dbReference type="NCBI Taxonomy" id="1176355"/>
    <lineage>
        <taxon>Eukaryota</taxon>
        <taxon>Fungi</taxon>
        <taxon>Fungi incertae sedis</taxon>
        <taxon>Microsporidia</taxon>
        <taxon>Dubosqiidae</taxon>
        <taxon>Hamiltosporidium</taxon>
    </lineage>
</organism>
<dbReference type="Proteomes" id="UP000292362">
    <property type="component" value="Unassembled WGS sequence"/>
</dbReference>
<evidence type="ECO:0000313" key="1">
    <source>
        <dbReference type="EMBL" id="TBU01595.1"/>
    </source>
</evidence>
<protein>
    <submittedName>
        <fullName evidence="1">Uncharacterized protein</fullName>
    </submittedName>
</protein>
<dbReference type="EMBL" id="PITJ01000671">
    <property type="protein sequence ID" value="TBU01595.1"/>
    <property type="molecule type" value="Genomic_DNA"/>
</dbReference>
<name>A0A4Q9L3G7_9MICR</name>
<reference evidence="1 2" key="1">
    <citation type="submission" date="2017-12" db="EMBL/GenBank/DDBJ databases">
        <authorList>
            <person name="Pombert J.-F."/>
            <person name="Haag K.L."/>
            <person name="Ebert D."/>
        </authorList>
    </citation>
    <scope>NUCLEOTIDE SEQUENCE [LARGE SCALE GENOMIC DNA]</scope>
    <source>
        <strain evidence="1">FI-OER-3-3</strain>
    </source>
</reference>
<comment type="caution">
    <text evidence="1">The sequence shown here is derived from an EMBL/GenBank/DDBJ whole genome shotgun (WGS) entry which is preliminary data.</text>
</comment>
<sequence length="884" mass="105396">MLDRKYIVPVVDSDQFIYGDTDINNPKECLERINEILDNTEMINQELEKLLFMTCTKENKEYYKIVSKLYDIGRKSLFNDESNDILLKIFEFVLSISNFRDKWILKLKINDIFVTNKIKVLVPQNYENIVFSEDCKNIVSLAKEYLEKEIGKNITRTKIAAFCVICSIELDDQAIIELEMLDENIFYFIAYVFSNSKTKYEILLSWLKNLKIEEIELNLLYLENIDSMKFIINELNNIKDNNVFVSIIKHSKSHKLIDVFFSRLYESKYLLEILLITYKDEDHEYTNSIFSKIFAIDNNEGEKMLKRFLIETKSKYFSAMFFEKCKNVDSYYIEACLICSNNIDLIRDENIIKVSQSHYFSFLTSEYVIYEKCLRKLKKIFDEDKFEIYDTVKDKKYFIKNLCKRLFKEQIIIEAVSIKKILLFLELFPESYSEIFKYLIEVLIREKQFVKNNKLENIEINRSTNTLAENNTHKIITSQENIIICGFNTNDKNLLFTLIDKLRHDNRIINYIDILLGIDYEIYLENVVFNDSNILDLLFIESINYFISNMVELDCKKKLIKKIIKYKHLSCRETYYWNIILRKNINTFELFDDSVLMDKLMAESIGKNLQEIDKNEMYFYNSNSNIISILINDIKNNHPKYRNYKLYDKILKKFQLENSYPEGLVFFDSSIIIERRMVSFCCYIIYFQTDVEAEQNLISLYGNLITTIGLKNARLFRKIQNGKQEETILLDQGNNHSKEINLSLSYNSGILLLYINEIKYKFYITDINKLIIGKNFKGIVSKILWYEYYGFKMEYTIDIPRSRYFIDFLSDLEKILIFNNHAGVYIDTLTPYFLSSCPIDIYISNIYKNSNFYWKQNTDLKNILLEESIKDQTIKSLYEKYFTE</sequence>
<dbReference type="AlphaFoldDB" id="A0A4Q9L3G7"/>
<accession>A0A4Q9L3G7</accession>
<proteinExistence type="predicted"/>